<protein>
    <submittedName>
        <fullName evidence="1">Uncharacterized protein</fullName>
    </submittedName>
</protein>
<accession>S4PID1</accession>
<evidence type="ECO:0000313" key="1">
    <source>
        <dbReference type="EMBL" id="JAA90679.1"/>
    </source>
</evidence>
<reference evidence="1" key="2">
    <citation type="submission" date="2013-05" db="EMBL/GenBank/DDBJ databases">
        <authorList>
            <person name="Carter J.-M."/>
            <person name="Baker S.C."/>
            <person name="Pink R."/>
            <person name="Carter D.R.F."/>
            <person name="Collins A."/>
            <person name="Tomlin J."/>
            <person name="Gibbs M."/>
            <person name="Breuker C.J."/>
        </authorList>
    </citation>
    <scope>NUCLEOTIDE SEQUENCE</scope>
    <source>
        <tissue evidence="1">Ovary</tissue>
    </source>
</reference>
<reference evidence="1" key="1">
    <citation type="journal article" date="2013" name="BMC Genomics">
        <title>Unscrambling butterfly oogenesis.</title>
        <authorList>
            <person name="Carter J.M."/>
            <person name="Baker S.C."/>
            <person name="Pink R."/>
            <person name="Carter D.R."/>
            <person name="Collins A."/>
            <person name="Tomlin J."/>
            <person name="Gibbs M."/>
            <person name="Breuker C.J."/>
        </authorList>
    </citation>
    <scope>NUCLEOTIDE SEQUENCE</scope>
    <source>
        <tissue evidence="1">Ovary</tissue>
    </source>
</reference>
<name>S4PID1_9NEOP</name>
<sequence length="70" mass="8442">MFHLVVNLDCQIIEHFTLNSTSKLHPHKKNSVQRLQTLQGCRYTFTKHYKFRTIKHSHTHNSFFFIQTIL</sequence>
<dbReference type="EMBL" id="GAIX01001881">
    <property type="protein sequence ID" value="JAA90679.1"/>
    <property type="molecule type" value="Transcribed_RNA"/>
</dbReference>
<organism evidence="1">
    <name type="scientific">Pararge aegeria</name>
    <name type="common">speckled wood butterfly</name>
    <dbReference type="NCBI Taxonomy" id="116150"/>
    <lineage>
        <taxon>Eukaryota</taxon>
        <taxon>Metazoa</taxon>
        <taxon>Ecdysozoa</taxon>
        <taxon>Arthropoda</taxon>
        <taxon>Hexapoda</taxon>
        <taxon>Insecta</taxon>
        <taxon>Pterygota</taxon>
        <taxon>Neoptera</taxon>
        <taxon>Endopterygota</taxon>
        <taxon>Lepidoptera</taxon>
        <taxon>Glossata</taxon>
        <taxon>Ditrysia</taxon>
        <taxon>Papilionoidea</taxon>
        <taxon>Nymphalidae</taxon>
        <taxon>Satyrinae</taxon>
        <taxon>Satyrini</taxon>
        <taxon>Parargina</taxon>
        <taxon>Pararge</taxon>
    </lineage>
</organism>
<dbReference type="AlphaFoldDB" id="S4PID1"/>
<proteinExistence type="predicted"/>